<gene>
    <name evidence="1" type="ordered locus">MTR_4g008320</name>
</gene>
<sequence>MNTSVSEIQIAICHKWEISLLHLTHKVKVHSQPITNRRLRTFQYSVKDLVNEGLFIGKKVEECVGENPTKFITVVVNEVEVGEIMKSLQELTEAKAVWDSDGDRESETVGVGEELL</sequence>
<name>A0A072UGQ5_MEDTR</name>
<reference evidence="1 3" key="1">
    <citation type="journal article" date="2011" name="Nature">
        <title>The Medicago genome provides insight into the evolution of rhizobial symbioses.</title>
        <authorList>
            <person name="Young N.D."/>
            <person name="Debelle F."/>
            <person name="Oldroyd G.E."/>
            <person name="Geurts R."/>
            <person name="Cannon S.B."/>
            <person name="Udvardi M.K."/>
            <person name="Benedito V.A."/>
            <person name="Mayer K.F."/>
            <person name="Gouzy J."/>
            <person name="Schoof H."/>
            <person name="Van de Peer Y."/>
            <person name="Proost S."/>
            <person name="Cook D.R."/>
            <person name="Meyers B.C."/>
            <person name="Spannagl M."/>
            <person name="Cheung F."/>
            <person name="De Mita S."/>
            <person name="Krishnakumar V."/>
            <person name="Gundlach H."/>
            <person name="Zhou S."/>
            <person name="Mudge J."/>
            <person name="Bharti A.K."/>
            <person name="Murray J.D."/>
            <person name="Naoumkina M.A."/>
            <person name="Rosen B."/>
            <person name="Silverstein K.A."/>
            <person name="Tang H."/>
            <person name="Rombauts S."/>
            <person name="Zhao P.X."/>
            <person name="Zhou P."/>
            <person name="Barbe V."/>
            <person name="Bardou P."/>
            <person name="Bechner M."/>
            <person name="Bellec A."/>
            <person name="Berger A."/>
            <person name="Berges H."/>
            <person name="Bidwell S."/>
            <person name="Bisseling T."/>
            <person name="Choisne N."/>
            <person name="Couloux A."/>
            <person name="Denny R."/>
            <person name="Deshpande S."/>
            <person name="Dai X."/>
            <person name="Doyle J.J."/>
            <person name="Dudez A.M."/>
            <person name="Farmer A.D."/>
            <person name="Fouteau S."/>
            <person name="Franken C."/>
            <person name="Gibelin C."/>
            <person name="Gish J."/>
            <person name="Goldstein S."/>
            <person name="Gonzalez A.J."/>
            <person name="Green P.J."/>
            <person name="Hallab A."/>
            <person name="Hartog M."/>
            <person name="Hua A."/>
            <person name="Humphray S.J."/>
            <person name="Jeong D.H."/>
            <person name="Jing Y."/>
            <person name="Jocker A."/>
            <person name="Kenton S.M."/>
            <person name="Kim D.J."/>
            <person name="Klee K."/>
            <person name="Lai H."/>
            <person name="Lang C."/>
            <person name="Lin S."/>
            <person name="Macmil S.L."/>
            <person name="Magdelenat G."/>
            <person name="Matthews L."/>
            <person name="McCorrison J."/>
            <person name="Monaghan E.L."/>
            <person name="Mun J.H."/>
            <person name="Najar F.Z."/>
            <person name="Nicholson C."/>
            <person name="Noirot C."/>
            <person name="O'Bleness M."/>
            <person name="Paule C.R."/>
            <person name="Poulain J."/>
            <person name="Prion F."/>
            <person name="Qin B."/>
            <person name="Qu C."/>
            <person name="Retzel E.F."/>
            <person name="Riddle C."/>
            <person name="Sallet E."/>
            <person name="Samain S."/>
            <person name="Samson N."/>
            <person name="Sanders I."/>
            <person name="Saurat O."/>
            <person name="Scarpelli C."/>
            <person name="Schiex T."/>
            <person name="Segurens B."/>
            <person name="Severin A.J."/>
            <person name="Sherrier D.J."/>
            <person name="Shi R."/>
            <person name="Sims S."/>
            <person name="Singer S.R."/>
            <person name="Sinharoy S."/>
            <person name="Sterck L."/>
            <person name="Viollet A."/>
            <person name="Wang B.B."/>
            <person name="Wang K."/>
            <person name="Wang M."/>
            <person name="Wang X."/>
            <person name="Warfsmann J."/>
            <person name="Weissenbach J."/>
            <person name="White D.D."/>
            <person name="White J.D."/>
            <person name="Wiley G.B."/>
            <person name="Wincker P."/>
            <person name="Xing Y."/>
            <person name="Yang L."/>
            <person name="Yao Z."/>
            <person name="Ying F."/>
            <person name="Zhai J."/>
            <person name="Zhou L."/>
            <person name="Zuber A."/>
            <person name="Denarie J."/>
            <person name="Dixon R.A."/>
            <person name="May G.D."/>
            <person name="Schwartz D.C."/>
            <person name="Rogers J."/>
            <person name="Quetier F."/>
            <person name="Town C.D."/>
            <person name="Roe B.A."/>
        </authorList>
    </citation>
    <scope>NUCLEOTIDE SEQUENCE [LARGE SCALE GENOMIC DNA]</scope>
    <source>
        <strain evidence="1">A17</strain>
        <strain evidence="2 3">cv. Jemalong A17</strain>
    </source>
</reference>
<dbReference type="EnsemblPlants" id="KEH28621">
    <property type="protein sequence ID" value="KEH28621"/>
    <property type="gene ID" value="MTR_4g008320"/>
</dbReference>
<dbReference type="Proteomes" id="UP000002051">
    <property type="component" value="Chromosome 4"/>
</dbReference>
<protein>
    <submittedName>
        <fullName evidence="1 2">Uncharacterized protein</fullName>
    </submittedName>
</protein>
<dbReference type="EMBL" id="CM001220">
    <property type="protein sequence ID" value="KEH28621.1"/>
    <property type="molecule type" value="Genomic_DNA"/>
</dbReference>
<evidence type="ECO:0000313" key="2">
    <source>
        <dbReference type="EnsemblPlants" id="KEH28621"/>
    </source>
</evidence>
<dbReference type="HOGENOM" id="CLU_2100489_0_0_1"/>
<evidence type="ECO:0000313" key="3">
    <source>
        <dbReference type="Proteomes" id="UP000002051"/>
    </source>
</evidence>
<dbReference type="AlphaFoldDB" id="A0A072UGQ5"/>
<reference evidence="1 3" key="2">
    <citation type="journal article" date="2014" name="BMC Genomics">
        <title>An improved genome release (version Mt4.0) for the model legume Medicago truncatula.</title>
        <authorList>
            <person name="Tang H."/>
            <person name="Krishnakumar V."/>
            <person name="Bidwell S."/>
            <person name="Rosen B."/>
            <person name="Chan A."/>
            <person name="Zhou S."/>
            <person name="Gentzbittel L."/>
            <person name="Childs K.L."/>
            <person name="Yandell M."/>
            <person name="Gundlach H."/>
            <person name="Mayer K.F."/>
            <person name="Schwartz D.C."/>
            <person name="Town C.D."/>
        </authorList>
    </citation>
    <scope>GENOME REANNOTATION</scope>
    <source>
        <strain evidence="1">A17</strain>
        <strain evidence="2 3">cv. Jemalong A17</strain>
    </source>
</reference>
<accession>A0A072UGQ5</accession>
<organism evidence="1 3">
    <name type="scientific">Medicago truncatula</name>
    <name type="common">Barrel medic</name>
    <name type="synonym">Medicago tribuloides</name>
    <dbReference type="NCBI Taxonomy" id="3880"/>
    <lineage>
        <taxon>Eukaryota</taxon>
        <taxon>Viridiplantae</taxon>
        <taxon>Streptophyta</taxon>
        <taxon>Embryophyta</taxon>
        <taxon>Tracheophyta</taxon>
        <taxon>Spermatophyta</taxon>
        <taxon>Magnoliopsida</taxon>
        <taxon>eudicotyledons</taxon>
        <taxon>Gunneridae</taxon>
        <taxon>Pentapetalae</taxon>
        <taxon>rosids</taxon>
        <taxon>fabids</taxon>
        <taxon>Fabales</taxon>
        <taxon>Fabaceae</taxon>
        <taxon>Papilionoideae</taxon>
        <taxon>50 kb inversion clade</taxon>
        <taxon>NPAAA clade</taxon>
        <taxon>Hologalegina</taxon>
        <taxon>IRL clade</taxon>
        <taxon>Trifolieae</taxon>
        <taxon>Medicago</taxon>
    </lineage>
</organism>
<reference evidence="2" key="3">
    <citation type="submission" date="2015-04" db="UniProtKB">
        <authorList>
            <consortium name="EnsemblPlants"/>
        </authorList>
    </citation>
    <scope>IDENTIFICATION</scope>
    <source>
        <strain evidence="2">cv. Jemalong A17</strain>
    </source>
</reference>
<keyword evidence="3" id="KW-1185">Reference proteome</keyword>
<proteinExistence type="predicted"/>
<evidence type="ECO:0000313" key="1">
    <source>
        <dbReference type="EMBL" id="KEH28621.1"/>
    </source>
</evidence>